<dbReference type="Proteomes" id="UP000024635">
    <property type="component" value="Unassembled WGS sequence"/>
</dbReference>
<proteinExistence type="predicted"/>
<reference evidence="2" key="1">
    <citation type="journal article" date="2015" name="Nat. Genet.">
        <title>The genome and transcriptome of the zoonotic hookworm Ancylostoma ceylanicum identify infection-specific gene families.</title>
        <authorList>
            <person name="Schwarz E.M."/>
            <person name="Hu Y."/>
            <person name="Antoshechkin I."/>
            <person name="Miller M.M."/>
            <person name="Sternberg P.W."/>
            <person name="Aroian R.V."/>
        </authorList>
    </citation>
    <scope>NUCLEOTIDE SEQUENCE</scope>
    <source>
        <strain evidence="2">HY135</strain>
    </source>
</reference>
<dbReference type="AlphaFoldDB" id="A0A016VA32"/>
<dbReference type="EMBL" id="JARK01001351">
    <property type="protein sequence ID" value="EYC23553.1"/>
    <property type="molecule type" value="Genomic_DNA"/>
</dbReference>
<comment type="caution">
    <text evidence="1">The sequence shown here is derived from an EMBL/GenBank/DDBJ whole genome shotgun (WGS) entry which is preliminary data.</text>
</comment>
<organism evidence="1 2">
    <name type="scientific">Ancylostoma ceylanicum</name>
    <dbReference type="NCBI Taxonomy" id="53326"/>
    <lineage>
        <taxon>Eukaryota</taxon>
        <taxon>Metazoa</taxon>
        <taxon>Ecdysozoa</taxon>
        <taxon>Nematoda</taxon>
        <taxon>Chromadorea</taxon>
        <taxon>Rhabditida</taxon>
        <taxon>Rhabditina</taxon>
        <taxon>Rhabditomorpha</taxon>
        <taxon>Strongyloidea</taxon>
        <taxon>Ancylostomatidae</taxon>
        <taxon>Ancylostomatinae</taxon>
        <taxon>Ancylostoma</taxon>
    </lineage>
</organism>
<name>A0A016VA32_9BILA</name>
<protein>
    <submittedName>
        <fullName evidence="1">Uncharacterized protein</fullName>
    </submittedName>
</protein>
<gene>
    <name evidence="1" type="primary">Acey_s0015.g2718</name>
    <name evidence="1" type="ORF">Y032_0015g2718</name>
</gene>
<evidence type="ECO:0000313" key="1">
    <source>
        <dbReference type="EMBL" id="EYC23553.1"/>
    </source>
</evidence>
<sequence>MRSFLICQPLNTGELGKLRHGEGQWTSFKGHVLHTVAIFEERRHRNRYLPLCLARFWCIRSTAQRSALNRNNISIKIHFIQKVSNQLISDH</sequence>
<evidence type="ECO:0000313" key="2">
    <source>
        <dbReference type="Proteomes" id="UP000024635"/>
    </source>
</evidence>
<keyword evidence="2" id="KW-1185">Reference proteome</keyword>
<accession>A0A016VA32</accession>